<dbReference type="AlphaFoldDB" id="A0A8H5BXH6"/>
<gene>
    <name evidence="2" type="ORF">D9611_010622</name>
</gene>
<feature type="transmembrane region" description="Helical" evidence="1">
    <location>
        <begin position="127"/>
        <end position="151"/>
    </location>
</feature>
<keyword evidence="1" id="KW-0472">Membrane</keyword>
<dbReference type="OrthoDB" id="10655701at2759"/>
<evidence type="ECO:0000313" key="2">
    <source>
        <dbReference type="EMBL" id="KAF5330187.1"/>
    </source>
</evidence>
<dbReference type="EMBL" id="JAACJK010000116">
    <property type="protein sequence ID" value="KAF5330187.1"/>
    <property type="molecule type" value="Genomic_DNA"/>
</dbReference>
<proteinExistence type="predicted"/>
<dbReference type="Proteomes" id="UP000541558">
    <property type="component" value="Unassembled WGS sequence"/>
</dbReference>
<sequence>MEGRTFDAINDGVDYYLDAMLLVELVFEWPVVVVEQNRSPDGCSSSSAVVRTHGGLRVIDRRWGVEEVETVFALVVWEISPISLGPGPVNGCSQMPFFSVHALNRIGVLPETLWVQLMARDGEDEGLVVGVVDVVMIIAVGVSAIALSSVVAHGCLFRIVVDVFGGAQPVREIIASNTQDGRTDLFLCRPGVMHAPGLPSKISPPWIHQDSTAVRDAGVPFGRDAYPILTGTGRA</sequence>
<evidence type="ECO:0000313" key="3">
    <source>
        <dbReference type="Proteomes" id="UP000541558"/>
    </source>
</evidence>
<organism evidence="2 3">
    <name type="scientific">Ephemerocybe angulata</name>
    <dbReference type="NCBI Taxonomy" id="980116"/>
    <lineage>
        <taxon>Eukaryota</taxon>
        <taxon>Fungi</taxon>
        <taxon>Dikarya</taxon>
        <taxon>Basidiomycota</taxon>
        <taxon>Agaricomycotina</taxon>
        <taxon>Agaricomycetes</taxon>
        <taxon>Agaricomycetidae</taxon>
        <taxon>Agaricales</taxon>
        <taxon>Agaricineae</taxon>
        <taxon>Psathyrellaceae</taxon>
        <taxon>Ephemerocybe</taxon>
    </lineage>
</organism>
<keyword evidence="3" id="KW-1185">Reference proteome</keyword>
<protein>
    <submittedName>
        <fullName evidence="2">Uncharacterized protein</fullName>
    </submittedName>
</protein>
<keyword evidence="1" id="KW-0812">Transmembrane</keyword>
<accession>A0A8H5BXH6</accession>
<name>A0A8H5BXH6_9AGAR</name>
<comment type="caution">
    <text evidence="2">The sequence shown here is derived from an EMBL/GenBank/DDBJ whole genome shotgun (WGS) entry which is preliminary data.</text>
</comment>
<reference evidence="2 3" key="1">
    <citation type="journal article" date="2020" name="ISME J.">
        <title>Uncovering the hidden diversity of litter-decomposition mechanisms in mushroom-forming fungi.</title>
        <authorList>
            <person name="Floudas D."/>
            <person name="Bentzer J."/>
            <person name="Ahren D."/>
            <person name="Johansson T."/>
            <person name="Persson P."/>
            <person name="Tunlid A."/>
        </authorList>
    </citation>
    <scope>NUCLEOTIDE SEQUENCE [LARGE SCALE GENOMIC DNA]</scope>
    <source>
        <strain evidence="2 3">CBS 175.51</strain>
    </source>
</reference>
<evidence type="ECO:0000256" key="1">
    <source>
        <dbReference type="SAM" id="Phobius"/>
    </source>
</evidence>
<keyword evidence="1" id="KW-1133">Transmembrane helix</keyword>